<evidence type="ECO:0000313" key="1">
    <source>
        <dbReference type="Proteomes" id="UP000829999"/>
    </source>
</evidence>
<sequence length="935" mass="110670">MLKPCTKDVMKIIEEQTYPYYEKMGRRKSEFLMKTHPQRVLDDFEKYKNTIDLSVVAKYMNKKDIKAFLYKYSNTLDIYKDYNLLTHFIKNMEQNERVELVQKCFINQTEMLFNKKDMKWINSLVRTYEWYELIPYDLAFLEIKNLILKENSPSEQCDMLSVLITSAKTNTKHIKSFLTFLMEIHMNIPFKYKIEFVNNLLTNVSTHELDEATWNLLDQIFHSMDVYIDTENDVQLCLESIIVRKVLNDEAVPEVIEQKCSFGSFKNIVLSLNEEQKNKLFIYALNSLVSKVNTENIVNKSDFDGILDKLQRVLILLNDWNKQLSDYPFIYETIKTLIKTKGENEWTTDLSCLYKVNKSWRKYMFEESLSLSLCEETCLNALKHKPQLLTRHDKQIHTLRTDDAVSLRRVLAKLRVYWPDSLARHWTEAYMQSLNELTGHKAIVEGLFMLLSQSQVIDLARKYVNDNFKINCNLTDQTEFSIRKNIAKQLHVARPLVPLDTVYWYTKGEYAKYAVQSHSAILSNLGEVDSREYLLKLRNVPVVLLKFVLNQAFAKLKISEVKNVFSNIWKSAKDPTSRSVIYEYIFNRISYFFNEKFQDDEYLWEILNICLDDLSVEGESTNIYEKLMDIDKVPYSKQALYYMKSYRYLASLPDELGCAKYVNELFNCANKIIGELDNDFIVNIVLSSIKIQFGSSMFCDSLAMFVLYCDSEENQLQRYKKIEPAIEETFKNWKTLASYRQNFILFLDALAHFLVTDYSKKIPIPVKLFTELQNKMQNCLSVLENYEMHTSWKLLIEYIKLLSELCVRQKDNRPYNYWKVASFGPILLEYLKEDVDKYSPMIHNMFATALDKMFKMLWLRDYIIVDHLRLMLNEDFDPAYLVVSKIMPQYTSHKTKYLQTQILKKFKSNLSKSVQVQFYNELLKYPEVHKLFMSI</sequence>
<accession>A0A9R0DTG6</accession>
<evidence type="ECO:0000313" key="2">
    <source>
        <dbReference type="RefSeq" id="XP_050552878.1"/>
    </source>
</evidence>
<dbReference type="AlphaFoldDB" id="A0A9R0DTG6"/>
<dbReference type="OrthoDB" id="7100635at2759"/>
<dbReference type="GeneID" id="126911214"/>
<gene>
    <name evidence="2" type="primary">LOC126911214</name>
</gene>
<organism evidence="1 2">
    <name type="scientific">Spodoptera frugiperda</name>
    <name type="common">Fall armyworm</name>
    <dbReference type="NCBI Taxonomy" id="7108"/>
    <lineage>
        <taxon>Eukaryota</taxon>
        <taxon>Metazoa</taxon>
        <taxon>Ecdysozoa</taxon>
        <taxon>Arthropoda</taxon>
        <taxon>Hexapoda</taxon>
        <taxon>Insecta</taxon>
        <taxon>Pterygota</taxon>
        <taxon>Neoptera</taxon>
        <taxon>Endopterygota</taxon>
        <taxon>Lepidoptera</taxon>
        <taxon>Glossata</taxon>
        <taxon>Ditrysia</taxon>
        <taxon>Noctuoidea</taxon>
        <taxon>Noctuidae</taxon>
        <taxon>Amphipyrinae</taxon>
        <taxon>Spodoptera</taxon>
    </lineage>
</organism>
<proteinExistence type="predicted"/>
<reference evidence="2" key="1">
    <citation type="submission" date="2025-08" db="UniProtKB">
        <authorList>
            <consortium name="RefSeq"/>
        </authorList>
    </citation>
    <scope>IDENTIFICATION</scope>
    <source>
        <tissue evidence="2">Whole larval tissue</tissue>
    </source>
</reference>
<dbReference type="RefSeq" id="XP_050552878.1">
    <property type="nucleotide sequence ID" value="XM_050696921.1"/>
</dbReference>
<dbReference type="Proteomes" id="UP000829999">
    <property type="component" value="Chromosome 11"/>
</dbReference>
<name>A0A9R0DTG6_SPOFR</name>
<keyword evidence="1" id="KW-1185">Reference proteome</keyword>
<protein>
    <submittedName>
        <fullName evidence="2">Uncharacterized protein LOC126911214</fullName>
    </submittedName>
</protein>